<keyword evidence="3" id="KW-1185">Reference proteome</keyword>
<evidence type="ECO:0000313" key="2">
    <source>
        <dbReference type="EMBL" id="QID80842.1"/>
    </source>
</evidence>
<dbReference type="OrthoDB" id="203678at2759"/>
<feature type="compositionally biased region" description="Basic and acidic residues" evidence="1">
    <location>
        <begin position="33"/>
        <end position="54"/>
    </location>
</feature>
<accession>A0A6C1DUY0</accession>
<gene>
    <name evidence="2" type="primary">VPS51_1</name>
    <name evidence="2" type="ORF">GRS66_003193</name>
</gene>
<dbReference type="AlphaFoldDB" id="A0A6C1DUY0"/>
<evidence type="ECO:0000256" key="1">
    <source>
        <dbReference type="SAM" id="MobiDB-lite"/>
    </source>
</evidence>
<feature type="region of interest" description="Disordered" evidence="1">
    <location>
        <begin position="30"/>
        <end position="93"/>
    </location>
</feature>
<dbReference type="Proteomes" id="UP000501346">
    <property type="component" value="Chromosome ScXI"/>
</dbReference>
<name>A0A6C1DUY0_SACPS</name>
<feature type="compositionally biased region" description="Acidic residues" evidence="1">
    <location>
        <begin position="77"/>
        <end position="93"/>
    </location>
</feature>
<dbReference type="SMR" id="A0A6C1DUY0"/>
<protein>
    <submittedName>
        <fullName evidence="2">Vacuolar protein sorting-associated protein 51</fullName>
    </submittedName>
</protein>
<evidence type="ECO:0000313" key="3">
    <source>
        <dbReference type="Proteomes" id="UP000501346"/>
    </source>
</evidence>
<reference evidence="2 3" key="1">
    <citation type="journal article" date="2019" name="BMC Genomics">
        <title>Chromosome level assembly and comparative genome analysis confirm lager-brewing yeasts originated from a single hybridization.</title>
        <authorList>
            <person name="Salazar A.N."/>
            <person name="Gorter de Vries A.R."/>
            <person name="van den Broek M."/>
            <person name="Brouwers N."/>
            <person name="de la Torre Cortes P."/>
            <person name="Kuijpers N.G.A."/>
            <person name="Daran J.G."/>
            <person name="Abeel T."/>
        </authorList>
    </citation>
    <scope>NUCLEOTIDE SEQUENCE [LARGE SCALE GENOMIC DNA]</scope>
    <source>
        <strain evidence="2 3">CBS 1483</strain>
    </source>
</reference>
<proteinExistence type="predicted"/>
<feature type="compositionally biased region" description="Basic and acidic residues" evidence="1">
    <location>
        <begin position="67"/>
        <end position="76"/>
    </location>
</feature>
<organism evidence="2 3">
    <name type="scientific">Saccharomyces pastorianus</name>
    <name type="common">Lager yeast</name>
    <name type="synonym">Saccharomyces cerevisiae x Saccharomyces eubayanus</name>
    <dbReference type="NCBI Taxonomy" id="27292"/>
    <lineage>
        <taxon>Eukaryota</taxon>
        <taxon>Fungi</taxon>
        <taxon>Dikarya</taxon>
        <taxon>Ascomycota</taxon>
        <taxon>Saccharomycotina</taxon>
        <taxon>Saccharomycetes</taxon>
        <taxon>Saccharomycetales</taxon>
        <taxon>Saccharomycetaceae</taxon>
        <taxon>Saccharomyces</taxon>
    </lineage>
</organism>
<sequence>MAEQISHKKSLRVSSLNKDRRLLLREFYNLENEPNKGRQEARIGEKASEAHSGEEQVTDVNIDTEANTEKPVKDDELSATEEDLKEGSEDAEEEIKNLPFKRLVQIHNKLLGKETETNNSIKNTIYENYYDLIKVNDLLKEITNANEDQINKLKQTVESLIKEL</sequence>
<dbReference type="EMBL" id="CP048992">
    <property type="protein sequence ID" value="QID80842.1"/>
    <property type="molecule type" value="Genomic_DNA"/>
</dbReference>
<dbReference type="Pfam" id="PF08700">
    <property type="entry name" value="VPS51_Exo84_N"/>
    <property type="match status" value="1"/>
</dbReference>